<dbReference type="InterPro" id="IPR000073">
    <property type="entry name" value="AB_hydrolase_1"/>
</dbReference>
<dbReference type="InterPro" id="IPR029058">
    <property type="entry name" value="AB_hydrolase_fold"/>
</dbReference>
<dbReference type="EMBL" id="JACHVU010000003">
    <property type="protein sequence ID" value="MBB2990364.1"/>
    <property type="molecule type" value="Genomic_DNA"/>
</dbReference>
<evidence type="ECO:0000313" key="4">
    <source>
        <dbReference type="EMBL" id="MBB2990364.1"/>
    </source>
</evidence>
<reference evidence="4 5" key="1">
    <citation type="submission" date="2020-08" db="EMBL/GenBank/DDBJ databases">
        <title>The Agave Microbiome: Exploring the role of microbial communities in plant adaptations to desert environments.</title>
        <authorList>
            <person name="Partida-Martinez L.P."/>
        </authorList>
    </citation>
    <scope>NUCLEOTIDE SEQUENCE [LARGE SCALE GENOMIC DNA]</scope>
    <source>
        <strain evidence="4 5">AT2.18</strain>
    </source>
</reference>
<evidence type="ECO:0000259" key="3">
    <source>
        <dbReference type="Pfam" id="PF12697"/>
    </source>
</evidence>
<dbReference type="SUPFAM" id="SSF53474">
    <property type="entry name" value="alpha/beta-Hydrolases"/>
    <property type="match status" value="1"/>
</dbReference>
<feature type="signal peptide" evidence="2">
    <location>
        <begin position="1"/>
        <end position="23"/>
    </location>
</feature>
<feature type="compositionally biased region" description="Polar residues" evidence="1">
    <location>
        <begin position="121"/>
        <end position="132"/>
    </location>
</feature>
<accession>A0A839Q659</accession>
<feature type="region of interest" description="Disordered" evidence="1">
    <location>
        <begin position="112"/>
        <end position="132"/>
    </location>
</feature>
<comment type="caution">
    <text evidence="4">The sequence shown here is derived from an EMBL/GenBank/DDBJ whole genome shotgun (WGS) entry which is preliminary data.</text>
</comment>
<evidence type="ECO:0000256" key="1">
    <source>
        <dbReference type="SAM" id="MobiDB-lite"/>
    </source>
</evidence>
<dbReference type="GO" id="GO:0003824">
    <property type="term" value="F:catalytic activity"/>
    <property type="evidence" value="ECO:0007669"/>
    <property type="project" value="UniProtKB-ARBA"/>
</dbReference>
<evidence type="ECO:0000313" key="5">
    <source>
        <dbReference type="Proteomes" id="UP000550501"/>
    </source>
</evidence>
<keyword evidence="2" id="KW-0732">Signal</keyword>
<sequence length="307" mass="32057">MAWRRLGALVMIFVAFSAGGRSAADPGVVTPGLVDVGPGRSLFLDCQGSGEPTVFVIPGLGSYAEVWNVVIPAGDPVWFTPYDDIELATPIASPEAVQPSVARRTRVCVYDRPSTRPDGAQRSTPVPQPHSAQQDVEDVVALIDAAGLPGPLVFAAHSYGGLVLDLLARRHPDLVAGMVFVEPTSEFLTHLGSAAQNAAFFADARERGPGAEGILMEQSFAEIDAAPPLPEVPTAVLSGDRFPAPERLSPDNYTKAQILQANGMLAAMLGASNQIVAGSGHNMMLYQPGVVADAILGIVDRARGSGG</sequence>
<protein>
    <submittedName>
        <fullName evidence="4">Pimeloyl-ACP methyl ester carboxylesterase</fullName>
    </submittedName>
</protein>
<dbReference type="Pfam" id="PF12697">
    <property type="entry name" value="Abhydrolase_6"/>
    <property type="match status" value="1"/>
</dbReference>
<keyword evidence="5" id="KW-1185">Reference proteome</keyword>
<proteinExistence type="predicted"/>
<evidence type="ECO:0000256" key="2">
    <source>
        <dbReference type="SAM" id="SignalP"/>
    </source>
</evidence>
<name>A0A839Q659_MYCIR</name>
<gene>
    <name evidence="4" type="ORF">FHR72_001832</name>
</gene>
<dbReference type="Proteomes" id="UP000550501">
    <property type="component" value="Unassembled WGS sequence"/>
</dbReference>
<organism evidence="4 5">
    <name type="scientific">Mycolicibacterium iranicum</name>
    <name type="common">Mycobacterium iranicum</name>
    <dbReference type="NCBI Taxonomy" id="912594"/>
    <lineage>
        <taxon>Bacteria</taxon>
        <taxon>Bacillati</taxon>
        <taxon>Actinomycetota</taxon>
        <taxon>Actinomycetes</taxon>
        <taxon>Mycobacteriales</taxon>
        <taxon>Mycobacteriaceae</taxon>
        <taxon>Mycolicibacterium</taxon>
    </lineage>
</organism>
<dbReference type="AlphaFoldDB" id="A0A839Q659"/>
<dbReference type="RefSeq" id="WP_183467603.1">
    <property type="nucleotide sequence ID" value="NZ_JACHVU010000003.1"/>
</dbReference>
<dbReference type="Gene3D" id="3.40.50.1820">
    <property type="entry name" value="alpha/beta hydrolase"/>
    <property type="match status" value="1"/>
</dbReference>
<feature type="chain" id="PRO_5038864347" evidence="2">
    <location>
        <begin position="24"/>
        <end position="307"/>
    </location>
</feature>
<feature type="domain" description="AB hydrolase-1" evidence="3">
    <location>
        <begin position="87"/>
        <end position="294"/>
    </location>
</feature>